<dbReference type="InterPro" id="IPR028034">
    <property type="entry name" value="HU-CCDC81"/>
</dbReference>
<feature type="domain" description="CCDC81 HU" evidence="3">
    <location>
        <begin position="7"/>
        <end position="92"/>
    </location>
</feature>
<dbReference type="GO" id="GO:0005815">
    <property type="term" value="C:microtubule organizing center"/>
    <property type="evidence" value="ECO:0000318"/>
    <property type="project" value="GO_Central"/>
</dbReference>
<dbReference type="GeneTree" id="ENSGT00390000011985"/>
<dbReference type="InParanoid" id="F6QQ57"/>
<proteinExistence type="predicted"/>
<keyword evidence="1" id="KW-0175">Coiled coil</keyword>
<feature type="compositionally biased region" description="Polar residues" evidence="2">
    <location>
        <begin position="243"/>
        <end position="257"/>
    </location>
</feature>
<evidence type="ECO:0000259" key="3">
    <source>
        <dbReference type="Pfam" id="PF14908"/>
    </source>
</evidence>
<dbReference type="PANTHER" id="PTHR14362:SF2">
    <property type="entry name" value="COILED-COIL DOMAIN-CONTAINING PROTEIN 81"/>
    <property type="match status" value="1"/>
</dbReference>
<dbReference type="Proteomes" id="UP000008144">
    <property type="component" value="Unassembled WGS sequence"/>
</dbReference>
<feature type="domain" description="CCDC81 HU" evidence="4">
    <location>
        <begin position="103"/>
        <end position="177"/>
    </location>
</feature>
<dbReference type="OMA" id="QCEKYPR"/>
<dbReference type="PANTHER" id="PTHR14362">
    <property type="entry name" value="COILED-COIL DOMAIN-CONTAINING PROTEIN 81"/>
    <property type="match status" value="1"/>
</dbReference>
<evidence type="ECO:0000313" key="6">
    <source>
        <dbReference type="Proteomes" id="UP000008144"/>
    </source>
</evidence>
<accession>F6QQ57</accession>
<organism evidence="5 6">
    <name type="scientific">Ciona intestinalis</name>
    <name type="common">Transparent sea squirt</name>
    <name type="synonym">Ascidia intestinalis</name>
    <dbReference type="NCBI Taxonomy" id="7719"/>
    <lineage>
        <taxon>Eukaryota</taxon>
        <taxon>Metazoa</taxon>
        <taxon>Chordata</taxon>
        <taxon>Tunicata</taxon>
        <taxon>Ascidiacea</taxon>
        <taxon>Phlebobranchia</taxon>
        <taxon>Cionidae</taxon>
        <taxon>Ciona</taxon>
    </lineage>
</organism>
<evidence type="ECO:0000313" key="5">
    <source>
        <dbReference type="Ensembl" id="ENSCINP00000025548.2"/>
    </source>
</evidence>
<dbReference type="InterPro" id="IPR040673">
    <property type="entry name" value="CCDC81_HU_dom_2"/>
</dbReference>
<dbReference type="STRING" id="7719.ENSCINP00000025548"/>
<dbReference type="Pfam" id="PF18289">
    <property type="entry name" value="HU-CCDC81_euk_2"/>
    <property type="match status" value="1"/>
</dbReference>
<protein>
    <recommendedName>
        <fullName evidence="7">CCDC81 HU domain-containing protein</fullName>
    </recommendedName>
</protein>
<keyword evidence="6" id="KW-1185">Reference proteome</keyword>
<dbReference type="Ensembl" id="ENSCINT00000025794.2">
    <property type="protein sequence ID" value="ENSCINP00000025548.2"/>
    <property type="gene ID" value="ENSCING00000000355.3"/>
</dbReference>
<evidence type="ECO:0000256" key="2">
    <source>
        <dbReference type="SAM" id="MobiDB-lite"/>
    </source>
</evidence>
<reference evidence="5" key="2">
    <citation type="submission" date="2025-08" db="UniProtKB">
        <authorList>
            <consortium name="Ensembl"/>
        </authorList>
    </citation>
    <scope>IDENTIFICATION</scope>
</reference>
<reference evidence="6" key="1">
    <citation type="journal article" date="2002" name="Science">
        <title>The draft genome of Ciona intestinalis: insights into chordate and vertebrate origins.</title>
        <authorList>
            <person name="Dehal P."/>
            <person name="Satou Y."/>
            <person name="Campbell R.K."/>
            <person name="Chapman J."/>
            <person name="Degnan B."/>
            <person name="De Tomaso A."/>
            <person name="Davidson B."/>
            <person name="Di Gregorio A."/>
            <person name="Gelpke M."/>
            <person name="Goodstein D.M."/>
            <person name="Harafuji N."/>
            <person name="Hastings K.E."/>
            <person name="Ho I."/>
            <person name="Hotta K."/>
            <person name="Huang W."/>
            <person name="Kawashima T."/>
            <person name="Lemaire P."/>
            <person name="Martinez D."/>
            <person name="Meinertzhagen I.A."/>
            <person name="Necula S."/>
            <person name="Nonaka M."/>
            <person name="Putnam N."/>
            <person name="Rash S."/>
            <person name="Saiga H."/>
            <person name="Satake M."/>
            <person name="Terry A."/>
            <person name="Yamada L."/>
            <person name="Wang H.G."/>
            <person name="Awazu S."/>
            <person name="Azumi K."/>
            <person name="Boore J."/>
            <person name="Branno M."/>
            <person name="Chin-Bow S."/>
            <person name="DeSantis R."/>
            <person name="Doyle S."/>
            <person name="Francino P."/>
            <person name="Keys D.N."/>
            <person name="Haga S."/>
            <person name="Hayashi H."/>
            <person name="Hino K."/>
            <person name="Imai K.S."/>
            <person name="Inaba K."/>
            <person name="Kano S."/>
            <person name="Kobayashi K."/>
            <person name="Kobayashi M."/>
            <person name="Lee B.I."/>
            <person name="Makabe K.W."/>
            <person name="Manohar C."/>
            <person name="Matassi G."/>
            <person name="Medina M."/>
            <person name="Mochizuki Y."/>
            <person name="Mount S."/>
            <person name="Morishita T."/>
            <person name="Miura S."/>
            <person name="Nakayama A."/>
            <person name="Nishizaka S."/>
            <person name="Nomoto H."/>
            <person name="Ohta F."/>
            <person name="Oishi K."/>
            <person name="Rigoutsos I."/>
            <person name="Sano M."/>
            <person name="Sasaki A."/>
            <person name="Sasakura Y."/>
            <person name="Shoguchi E."/>
            <person name="Shin-i T."/>
            <person name="Spagnuolo A."/>
            <person name="Stainier D."/>
            <person name="Suzuki M.M."/>
            <person name="Tassy O."/>
            <person name="Takatori N."/>
            <person name="Tokuoka M."/>
            <person name="Yagi K."/>
            <person name="Yoshizaki F."/>
            <person name="Wada S."/>
            <person name="Zhang C."/>
            <person name="Hyatt P.D."/>
            <person name="Larimer F."/>
            <person name="Detter C."/>
            <person name="Doggett N."/>
            <person name="Glavina T."/>
            <person name="Hawkins T."/>
            <person name="Richardson P."/>
            <person name="Lucas S."/>
            <person name="Kohara Y."/>
            <person name="Levine M."/>
            <person name="Satoh N."/>
            <person name="Rokhsar D.S."/>
        </authorList>
    </citation>
    <scope>NUCLEOTIDE SEQUENCE [LARGE SCALE GENOMIC DNA]</scope>
</reference>
<evidence type="ECO:0000259" key="4">
    <source>
        <dbReference type="Pfam" id="PF18289"/>
    </source>
</evidence>
<evidence type="ECO:0000256" key="1">
    <source>
        <dbReference type="SAM" id="Coils"/>
    </source>
</evidence>
<evidence type="ECO:0008006" key="7">
    <source>
        <dbReference type="Google" id="ProtNLM"/>
    </source>
</evidence>
<feature type="coiled-coil region" evidence="1">
    <location>
        <begin position="347"/>
        <end position="378"/>
    </location>
</feature>
<dbReference type="AlphaFoldDB" id="F6QQ57"/>
<feature type="region of interest" description="Disordered" evidence="2">
    <location>
        <begin position="243"/>
        <end position="266"/>
    </location>
</feature>
<dbReference type="Pfam" id="PF14908">
    <property type="entry name" value="HU-CCDC81_euk_1"/>
    <property type="match status" value="1"/>
</dbReference>
<sequence length="656" mass="76043">MPEVMHNLVADARKNRFSGIPKLSEEDIISVWDTVSEYIELQMCTQRGVHVPNLGTFTFTHKKMDIGNNKFILIQRPVFVLSEKFAQTHALQYTKHHTTGEIPVVQLNFTSLAVESPFDRDTVETCVREVLQSLSRAVSNLQNVEFLFRGIGVLGIKESKVKMKFFKDFLNSMDGSGNLVKVLENRPGTADSVMSNQTTLSAHRRPGTNTITLPKLNSGKEVLPPIAEQMQDEGDGVVIKKFNTPQLSPNDSKSWPITPTPRPPNKLHSTLRKQTFATISRVLRKGFNFLKLNKNFSTNYAPSRRSSQFTPIECSSPAHHLRAGQELCYLCMQRSMRNVPVSFEEERRRKELEQDALLQQYQQMKDQEAILMQQANQNQNRHINQKVAAFNLGVAECLRDTKGKRSTDFVKSYVFQNRPLTPLRFYKQEEYSKALESQVKMKYGRENREKHDREFQERLEQVQLAEDLAAQREQFLRAKADQISRYQKALSAQIRSKPLPLPKAEPDSKDPIFGRFDATNEKLLEQRERSRNLLKSQLEMVSEKKKNSILQHLGKQKEESEMLQRTKQELIEDRVNTHKRAYEMRRSLENNWQNHHLDKVGREDEEKMRLRTPGMLLLQQTDKYKRCGQCERRTNNCGESNIWSESRYIPGSRLMV</sequence>
<name>F6QQ57_CIOIN</name>
<reference evidence="5" key="3">
    <citation type="submission" date="2025-09" db="UniProtKB">
        <authorList>
            <consortium name="Ensembl"/>
        </authorList>
    </citation>
    <scope>IDENTIFICATION</scope>
</reference>
<dbReference type="InterPro" id="IPR026295">
    <property type="entry name" value="CCD81"/>
</dbReference>